<organism evidence="1 2">
    <name type="scientific">Xylaria curta</name>
    <dbReference type="NCBI Taxonomy" id="42375"/>
    <lineage>
        <taxon>Eukaryota</taxon>
        <taxon>Fungi</taxon>
        <taxon>Dikarya</taxon>
        <taxon>Ascomycota</taxon>
        <taxon>Pezizomycotina</taxon>
        <taxon>Sordariomycetes</taxon>
        <taxon>Xylariomycetidae</taxon>
        <taxon>Xylariales</taxon>
        <taxon>Xylariaceae</taxon>
        <taxon>Xylaria</taxon>
    </lineage>
</organism>
<comment type="caution">
    <text evidence="1">The sequence shown here is derived from an EMBL/GenBank/DDBJ whole genome shotgun (WGS) entry which is preliminary data.</text>
</comment>
<dbReference type="EMBL" id="JAPDGR010002646">
    <property type="protein sequence ID" value="KAJ2974827.1"/>
    <property type="molecule type" value="Genomic_DNA"/>
</dbReference>
<reference evidence="1" key="1">
    <citation type="submission" date="2022-10" db="EMBL/GenBank/DDBJ databases">
        <title>Genome Sequence of Xylaria curta.</title>
        <authorList>
            <person name="Buettner E."/>
        </authorList>
    </citation>
    <scope>NUCLEOTIDE SEQUENCE</scope>
    <source>
        <strain evidence="1">Babe10</strain>
    </source>
</reference>
<name>A0ACC1N6C0_9PEZI</name>
<protein>
    <submittedName>
        <fullName evidence="1">Uncharacterized protein</fullName>
    </submittedName>
</protein>
<keyword evidence="2" id="KW-1185">Reference proteome</keyword>
<sequence length="237" mass="26294">MATLDTLKWALRRCAISTSKQPLSDSEYSDGFDTLVQGPGFRVYREFIIPQLSQLLTPLLNSRAHISVLEIGPGPKSVFGYLPSHQTRKISRYVAFEPNHLFATRLEECLRSTSRLESPLPCLESPPDIHRTSFEVDGATRSGTGSDNEFDIILFCHSMYGMSPKGKFIERSLEMLSQQPGGAMVVVFHRDGTLHFDGLVCHRTVPFPTGVIVVPNVDEILDRFASFVAGVSRLGPP</sequence>
<accession>A0ACC1N6C0</accession>
<gene>
    <name evidence="1" type="ORF">NUW58_g8532</name>
</gene>
<evidence type="ECO:0000313" key="1">
    <source>
        <dbReference type="EMBL" id="KAJ2974827.1"/>
    </source>
</evidence>
<dbReference type="Proteomes" id="UP001143856">
    <property type="component" value="Unassembled WGS sequence"/>
</dbReference>
<proteinExistence type="predicted"/>
<evidence type="ECO:0000313" key="2">
    <source>
        <dbReference type="Proteomes" id="UP001143856"/>
    </source>
</evidence>